<proteinExistence type="predicted"/>
<dbReference type="InterPro" id="IPR017438">
    <property type="entry name" value="ATP-NAD_kinase_N"/>
</dbReference>
<gene>
    <name evidence="2" type="ORF">KUTeg_019295</name>
</gene>
<evidence type="ECO:0000313" key="3">
    <source>
        <dbReference type="Proteomes" id="UP001217089"/>
    </source>
</evidence>
<accession>A0ABQ9EC41</accession>
<sequence>MSFVFTLDGCNVQCYLEDPNLILQRSDDTKDTFQVSDVIGIEISSKKDNKERVSLFLHVIKRLEDKKWTRHMLELIGHTDACQEFATNVQQSLDKITKRPKKLLVFINPVSGSHTAVRMYEEEVSPLFKLARINTTVIVSAREKHIEEAMTEYDYKAFDGIVVCGGDGSVNQCFVPLLKRTQEEADINYHDPDVKLKQIQLPIGHIPFGTGNIFATIANGCVDVETAVLQIIKGSVRHLHVSSIYSGGRWRGCSAIIAGFGVSAEFFKYTEGFRWMKTLRYLVVPFYFYLAKSHKTYNADITLYKKNPPTLGETDEVIDEGSISLKETVTVNLMDLLLFNVKLGDPFYYFGSESMDISSVKLRISTESNRFQLLGLFINNMLRAQGTYEYPEFVKNHQVTGYKIKINEPELNNSEGGRYMLLLDGEELFITESEWETRLQKSVVAFYSDVF</sequence>
<keyword evidence="3" id="KW-1185">Reference proteome</keyword>
<dbReference type="Proteomes" id="UP001217089">
    <property type="component" value="Unassembled WGS sequence"/>
</dbReference>
<dbReference type="SMART" id="SM00046">
    <property type="entry name" value="DAGKc"/>
    <property type="match status" value="1"/>
</dbReference>
<evidence type="ECO:0000313" key="2">
    <source>
        <dbReference type="EMBL" id="KAJ8302899.1"/>
    </source>
</evidence>
<feature type="domain" description="DAGKc" evidence="1">
    <location>
        <begin position="98"/>
        <end position="248"/>
    </location>
</feature>
<name>A0ABQ9EC41_TEGGR</name>
<dbReference type="PROSITE" id="PS50146">
    <property type="entry name" value="DAGK"/>
    <property type="match status" value="1"/>
</dbReference>
<dbReference type="PANTHER" id="PTHR12358">
    <property type="entry name" value="SPHINGOSINE KINASE"/>
    <property type="match status" value="1"/>
</dbReference>
<dbReference type="InterPro" id="IPR050187">
    <property type="entry name" value="Lipid_Phosphate_FormReg"/>
</dbReference>
<dbReference type="PANTHER" id="PTHR12358:SF111">
    <property type="entry name" value="CERAMIDE KINASE, ISOFORM A"/>
    <property type="match status" value="1"/>
</dbReference>
<dbReference type="SUPFAM" id="SSF111331">
    <property type="entry name" value="NAD kinase/diacylglycerol kinase-like"/>
    <property type="match status" value="1"/>
</dbReference>
<dbReference type="EMBL" id="JARBDR010000917">
    <property type="protein sequence ID" value="KAJ8302899.1"/>
    <property type="molecule type" value="Genomic_DNA"/>
</dbReference>
<reference evidence="2 3" key="1">
    <citation type="submission" date="2022-12" db="EMBL/GenBank/DDBJ databases">
        <title>Chromosome-level genome of Tegillarca granosa.</title>
        <authorList>
            <person name="Kim J."/>
        </authorList>
    </citation>
    <scope>NUCLEOTIDE SEQUENCE [LARGE SCALE GENOMIC DNA]</scope>
    <source>
        <strain evidence="2">Teg-2019</strain>
        <tissue evidence="2">Adductor muscle</tissue>
    </source>
</reference>
<dbReference type="InterPro" id="IPR001206">
    <property type="entry name" value="Diacylglycerol_kinase_cat_dom"/>
</dbReference>
<comment type="caution">
    <text evidence="2">The sequence shown here is derived from an EMBL/GenBank/DDBJ whole genome shotgun (WGS) entry which is preliminary data.</text>
</comment>
<dbReference type="Pfam" id="PF00781">
    <property type="entry name" value="DAGK_cat"/>
    <property type="match status" value="1"/>
</dbReference>
<evidence type="ECO:0000259" key="1">
    <source>
        <dbReference type="PROSITE" id="PS50146"/>
    </source>
</evidence>
<dbReference type="Gene3D" id="3.40.50.10330">
    <property type="entry name" value="Probable inorganic polyphosphate/atp-NAD kinase, domain 1"/>
    <property type="match status" value="1"/>
</dbReference>
<organism evidence="2 3">
    <name type="scientific">Tegillarca granosa</name>
    <name type="common">Malaysian cockle</name>
    <name type="synonym">Anadara granosa</name>
    <dbReference type="NCBI Taxonomy" id="220873"/>
    <lineage>
        <taxon>Eukaryota</taxon>
        <taxon>Metazoa</taxon>
        <taxon>Spiralia</taxon>
        <taxon>Lophotrochozoa</taxon>
        <taxon>Mollusca</taxon>
        <taxon>Bivalvia</taxon>
        <taxon>Autobranchia</taxon>
        <taxon>Pteriomorphia</taxon>
        <taxon>Arcoida</taxon>
        <taxon>Arcoidea</taxon>
        <taxon>Arcidae</taxon>
        <taxon>Tegillarca</taxon>
    </lineage>
</organism>
<protein>
    <recommendedName>
        <fullName evidence="1">DAGKc domain-containing protein</fullName>
    </recommendedName>
</protein>
<dbReference type="InterPro" id="IPR016064">
    <property type="entry name" value="NAD/diacylglycerol_kinase_sf"/>
</dbReference>